<dbReference type="PROSITE" id="PS50870">
    <property type="entry name" value="AH"/>
    <property type="match status" value="1"/>
</dbReference>
<evidence type="ECO:0000259" key="3">
    <source>
        <dbReference type="PROSITE" id="PS50870"/>
    </source>
</evidence>
<proteinExistence type="predicted"/>
<dbReference type="PANTHER" id="PTHR12141">
    <property type="entry name" value="ARFAPTIN-RELATED"/>
    <property type="match status" value="1"/>
</dbReference>
<dbReference type="Gene3D" id="1.20.1270.60">
    <property type="entry name" value="Arfaptin homology (AH) domain/BAR domain"/>
    <property type="match status" value="1"/>
</dbReference>
<gene>
    <name evidence="5 6" type="primary">LOC106469062</name>
</gene>
<organism evidence="4 5">
    <name type="scientific">Limulus polyphemus</name>
    <name type="common">Atlantic horseshoe crab</name>
    <dbReference type="NCBI Taxonomy" id="6850"/>
    <lineage>
        <taxon>Eukaryota</taxon>
        <taxon>Metazoa</taxon>
        <taxon>Ecdysozoa</taxon>
        <taxon>Arthropoda</taxon>
        <taxon>Chelicerata</taxon>
        <taxon>Merostomata</taxon>
        <taxon>Xiphosura</taxon>
        <taxon>Limulidae</taxon>
        <taxon>Limulus</taxon>
    </lineage>
</organism>
<dbReference type="CDD" id="cd07660">
    <property type="entry name" value="BAR_Arfaptin"/>
    <property type="match status" value="1"/>
</dbReference>
<name>A0ABM1BMG1_LIMPO</name>
<dbReference type="GeneID" id="106469062"/>
<dbReference type="InterPro" id="IPR030798">
    <property type="entry name" value="Arfaptin_fam"/>
</dbReference>
<feature type="coiled-coil region" evidence="1">
    <location>
        <begin position="247"/>
        <end position="308"/>
    </location>
</feature>
<reference evidence="5 6" key="1">
    <citation type="submission" date="2025-05" db="UniProtKB">
        <authorList>
            <consortium name="RefSeq"/>
        </authorList>
    </citation>
    <scope>IDENTIFICATION</scope>
    <source>
        <tissue evidence="5 6">Muscle</tissue>
    </source>
</reference>
<evidence type="ECO:0000313" key="6">
    <source>
        <dbReference type="RefSeq" id="XP_022253171.1"/>
    </source>
</evidence>
<protein>
    <submittedName>
        <fullName evidence="5 6">Arfaptin-2-like</fullName>
    </submittedName>
</protein>
<dbReference type="Pfam" id="PF06456">
    <property type="entry name" value="Arfaptin"/>
    <property type="match status" value="1"/>
</dbReference>
<dbReference type="PANTHER" id="PTHR12141:SF5">
    <property type="entry name" value="ARFAPTIN"/>
    <property type="match status" value="1"/>
</dbReference>
<dbReference type="RefSeq" id="XP_013784970.1">
    <property type="nucleotide sequence ID" value="XM_013929516.2"/>
</dbReference>
<keyword evidence="1" id="KW-0175">Coiled coil</keyword>
<dbReference type="RefSeq" id="XP_022253171.1">
    <property type="nucleotide sequence ID" value="XM_022397463.1"/>
</dbReference>
<evidence type="ECO:0000313" key="4">
    <source>
        <dbReference type="Proteomes" id="UP000694941"/>
    </source>
</evidence>
<feature type="compositionally biased region" description="Polar residues" evidence="2">
    <location>
        <begin position="38"/>
        <end position="60"/>
    </location>
</feature>
<dbReference type="SMART" id="SM01015">
    <property type="entry name" value="Arfaptin"/>
    <property type="match status" value="1"/>
</dbReference>
<dbReference type="Proteomes" id="UP000694941">
    <property type="component" value="Unplaced"/>
</dbReference>
<dbReference type="SUPFAM" id="SSF103657">
    <property type="entry name" value="BAR/IMD domain-like"/>
    <property type="match status" value="1"/>
</dbReference>
<dbReference type="InterPro" id="IPR027267">
    <property type="entry name" value="AH/BAR_dom_sf"/>
</dbReference>
<evidence type="ECO:0000256" key="2">
    <source>
        <dbReference type="SAM" id="MobiDB-lite"/>
    </source>
</evidence>
<feature type="region of interest" description="Disordered" evidence="2">
    <location>
        <begin position="1"/>
        <end position="112"/>
    </location>
</feature>
<evidence type="ECO:0000256" key="1">
    <source>
        <dbReference type="SAM" id="Coils"/>
    </source>
</evidence>
<feature type="compositionally biased region" description="Polar residues" evidence="2">
    <location>
        <begin position="82"/>
        <end position="112"/>
    </location>
</feature>
<accession>A0ABM1BMG1</accession>
<keyword evidence="4" id="KW-1185">Reference proteome</keyword>
<feature type="domain" description="AH" evidence="3">
    <location>
        <begin position="140"/>
        <end position="340"/>
    </location>
</feature>
<sequence>MASNGPASGLEYDRDLQNVLHDVPSMNESNDVVHGGTPSHSKSASNSDNKFQPSVGSGSHRTVIPPTSLPASGQWNPPMPPANTNVPLSSPSPSQNGEDSRSQVTRPPQSKIDTLKQWSISTYKCTRQIISEKLGKGSRTVDSELECQIEQLRETQRKYANILRLARALASHFYHVVQTQHALAESFSDLAHKSPELQEEFLYNSETQRNLGKNGETLLGALNFFVSCLNTLCNKTIEDTLLTVKLYENARLEFDAYRSDLEELMQGTRGDAMSSKLDEARKNYTTYKEKYEKLRSDVAVKMKFLEENKVKVMHKQLLLFHNAVSAYFSGNQSMLESTLKQFNIKMKNPNSSSQSWLEQ</sequence>
<dbReference type="InterPro" id="IPR010504">
    <property type="entry name" value="AH_dom"/>
</dbReference>
<evidence type="ECO:0000313" key="5">
    <source>
        <dbReference type="RefSeq" id="XP_013784970.1"/>
    </source>
</evidence>